<protein>
    <recommendedName>
        <fullName evidence="3">Sulfotransferase domain-containing protein</fullName>
    </recommendedName>
</protein>
<evidence type="ECO:0000313" key="1">
    <source>
        <dbReference type="EMBL" id="MDU9006516.1"/>
    </source>
</evidence>
<dbReference type="RefSeq" id="WP_316781640.1">
    <property type="nucleotide sequence ID" value="NZ_JASMWN010000025.1"/>
</dbReference>
<organism evidence="1 2">
    <name type="scientific">Sedimentitalea todarodis</name>
    <dbReference type="NCBI Taxonomy" id="1631240"/>
    <lineage>
        <taxon>Bacteria</taxon>
        <taxon>Pseudomonadati</taxon>
        <taxon>Pseudomonadota</taxon>
        <taxon>Alphaproteobacteria</taxon>
        <taxon>Rhodobacterales</taxon>
        <taxon>Paracoccaceae</taxon>
        <taxon>Sedimentitalea</taxon>
    </lineage>
</organism>
<dbReference type="Proteomes" id="UP001255416">
    <property type="component" value="Unassembled WGS sequence"/>
</dbReference>
<evidence type="ECO:0000313" key="2">
    <source>
        <dbReference type="Proteomes" id="UP001255416"/>
    </source>
</evidence>
<dbReference type="EMBL" id="JASMWN010000025">
    <property type="protein sequence ID" value="MDU9006516.1"/>
    <property type="molecule type" value="Genomic_DNA"/>
</dbReference>
<name>A0ABU3VJY8_9RHOB</name>
<proteinExistence type="predicted"/>
<gene>
    <name evidence="1" type="ORF">QO231_22020</name>
</gene>
<dbReference type="SUPFAM" id="SSF52540">
    <property type="entry name" value="P-loop containing nucleoside triphosphate hydrolases"/>
    <property type="match status" value="1"/>
</dbReference>
<accession>A0ABU3VJY8</accession>
<keyword evidence="2" id="KW-1185">Reference proteome</keyword>
<reference evidence="2" key="1">
    <citation type="submission" date="2023-05" db="EMBL/GenBank/DDBJ databases">
        <title>Sedimentitalea sp. nov. JM2-8.</title>
        <authorList>
            <person name="Huang J."/>
        </authorList>
    </citation>
    <scope>NUCLEOTIDE SEQUENCE [LARGE SCALE GENOMIC DNA]</scope>
    <source>
        <strain evidence="2">KHS03</strain>
    </source>
</reference>
<evidence type="ECO:0008006" key="3">
    <source>
        <dbReference type="Google" id="ProtNLM"/>
    </source>
</evidence>
<sequence>MTRTTLHIGTTKTGSSSIQQFLATNRDALQRQGVLYSKALGKVSHNVIPVASKGRLASTDHQRMFKITTENEYRTFVAERRKRLTREIDRAQPGHILISSEHMHSRCFTAAHFSGLKTLLAPALEGRDLQILVYLRPQIEHAISLYSTMLAHGLNQDIDSFIEDRMFGPKRRYHDFRKLIRIWQRAFPQATMTVRAFDAVKTLPEGVISDFTQVTGLDADGLEYLPRVNESLDAWSAEALRRLNAMMPPLPGGDIKKVRNWLRGHGRRGRLLPDPALSRRFQESFAAENDWVMARFLADVPDALEPNWERLTVATPRPEISEGELRGIVDQAMAQ</sequence>
<dbReference type="Gene3D" id="3.40.50.300">
    <property type="entry name" value="P-loop containing nucleotide triphosphate hydrolases"/>
    <property type="match status" value="1"/>
</dbReference>
<comment type="caution">
    <text evidence="1">The sequence shown here is derived from an EMBL/GenBank/DDBJ whole genome shotgun (WGS) entry which is preliminary data.</text>
</comment>
<dbReference type="InterPro" id="IPR027417">
    <property type="entry name" value="P-loop_NTPase"/>
</dbReference>